<sequence>MGATHPPNAKGLPGTMWNCLLTTLDRIWGADSNLTIPLEIDERNITRRG</sequence>
<dbReference type="AlphaFoldDB" id="A0A6H5HKC4"/>
<dbReference type="EMBL" id="CADCXU010030960">
    <property type="protein sequence ID" value="CAB0017217.1"/>
    <property type="molecule type" value="Genomic_DNA"/>
</dbReference>
<dbReference type="Proteomes" id="UP000479000">
    <property type="component" value="Unassembled WGS sequence"/>
</dbReference>
<name>A0A6H5HKC4_9HEMI</name>
<organism evidence="1 2">
    <name type="scientific">Nesidiocoris tenuis</name>
    <dbReference type="NCBI Taxonomy" id="355587"/>
    <lineage>
        <taxon>Eukaryota</taxon>
        <taxon>Metazoa</taxon>
        <taxon>Ecdysozoa</taxon>
        <taxon>Arthropoda</taxon>
        <taxon>Hexapoda</taxon>
        <taxon>Insecta</taxon>
        <taxon>Pterygota</taxon>
        <taxon>Neoptera</taxon>
        <taxon>Paraneoptera</taxon>
        <taxon>Hemiptera</taxon>
        <taxon>Heteroptera</taxon>
        <taxon>Panheteroptera</taxon>
        <taxon>Cimicomorpha</taxon>
        <taxon>Miridae</taxon>
        <taxon>Dicyphina</taxon>
        <taxon>Nesidiocoris</taxon>
    </lineage>
</organism>
<gene>
    <name evidence="1" type="ORF">NTEN_LOCUS21258</name>
</gene>
<proteinExistence type="predicted"/>
<reference evidence="1 2" key="1">
    <citation type="submission" date="2020-02" db="EMBL/GenBank/DDBJ databases">
        <authorList>
            <person name="Ferguson B K."/>
        </authorList>
    </citation>
    <scope>NUCLEOTIDE SEQUENCE [LARGE SCALE GENOMIC DNA]</scope>
</reference>
<evidence type="ECO:0000313" key="1">
    <source>
        <dbReference type="EMBL" id="CAB0017217.1"/>
    </source>
</evidence>
<protein>
    <submittedName>
        <fullName evidence="1">Uncharacterized protein</fullName>
    </submittedName>
</protein>
<evidence type="ECO:0000313" key="2">
    <source>
        <dbReference type="Proteomes" id="UP000479000"/>
    </source>
</evidence>
<keyword evidence="2" id="KW-1185">Reference proteome</keyword>
<accession>A0A6H5HKC4</accession>